<sequence>MTAMEPVAALMIKHRDEFETTVASLCLSSTALGVDALRRLQQLHTTLEPQLHAKWTTIQDLSPLPSTVHCGFLLETYAWTAVLLIALRVGQLFGALLIGPLLLGLLFNTGTLVALTYILLPVYFFVYNRKHAELTESDRRMLLLALALVLGATSGYLTSERMLPVDAPLPFVLPLVVAISAQALGVRLASNRRLFLAVTMGASAGVYMLFGAATGQLEMAYMLMVAITVTVSTVQLQLTIGDANIIVSQLSGLVLALYTQLLFLALFGSSKYHDDGVVPEPLQPF</sequence>
<feature type="transmembrane region" description="Helical" evidence="1">
    <location>
        <begin position="250"/>
        <end position="269"/>
    </location>
</feature>
<keyword evidence="1" id="KW-1133">Transmembrane helix</keyword>
<feature type="transmembrane region" description="Helical" evidence="1">
    <location>
        <begin position="140"/>
        <end position="159"/>
    </location>
</feature>
<keyword evidence="2" id="KW-1185">Reference proteome</keyword>
<protein>
    <submittedName>
        <fullName evidence="3">Uncharacterized protein</fullName>
    </submittedName>
</protein>
<dbReference type="Proteomes" id="UP000887566">
    <property type="component" value="Unplaced"/>
</dbReference>
<feature type="transmembrane region" description="Helical" evidence="1">
    <location>
        <begin position="77"/>
        <end position="99"/>
    </location>
</feature>
<dbReference type="AlphaFoldDB" id="A0A914UJQ8"/>
<keyword evidence="1" id="KW-0812">Transmembrane</keyword>
<evidence type="ECO:0000256" key="1">
    <source>
        <dbReference type="SAM" id="Phobius"/>
    </source>
</evidence>
<feature type="transmembrane region" description="Helical" evidence="1">
    <location>
        <begin position="171"/>
        <end position="189"/>
    </location>
</feature>
<name>A0A914UJQ8_9BILA</name>
<dbReference type="InterPro" id="IPR008574">
    <property type="entry name" value="Nematodes_ZYG-11_interact"/>
</dbReference>
<keyword evidence="1" id="KW-0472">Membrane</keyword>
<feature type="transmembrane region" description="Helical" evidence="1">
    <location>
        <begin position="194"/>
        <end position="213"/>
    </location>
</feature>
<organism evidence="2 3">
    <name type="scientific">Plectus sambesii</name>
    <dbReference type="NCBI Taxonomy" id="2011161"/>
    <lineage>
        <taxon>Eukaryota</taxon>
        <taxon>Metazoa</taxon>
        <taxon>Ecdysozoa</taxon>
        <taxon>Nematoda</taxon>
        <taxon>Chromadorea</taxon>
        <taxon>Plectida</taxon>
        <taxon>Plectina</taxon>
        <taxon>Plectoidea</taxon>
        <taxon>Plectidae</taxon>
        <taxon>Plectus</taxon>
    </lineage>
</organism>
<dbReference type="Pfam" id="PF05884">
    <property type="entry name" value="ZYG-11_interact"/>
    <property type="match status" value="1"/>
</dbReference>
<dbReference type="PANTHER" id="PTHR31176">
    <property type="entry name" value="MFS DOMAIN-CONTAINING PROTEIN-RELATED"/>
    <property type="match status" value="1"/>
</dbReference>
<dbReference type="PANTHER" id="PTHR31176:SF1">
    <property type="entry name" value="MFS DOMAIN-CONTAINING PROTEIN-RELATED"/>
    <property type="match status" value="1"/>
</dbReference>
<accession>A0A914UJQ8</accession>
<proteinExistence type="predicted"/>
<feature type="transmembrane region" description="Helical" evidence="1">
    <location>
        <begin position="219"/>
        <end position="238"/>
    </location>
</feature>
<dbReference type="WBParaSite" id="PSAMB.scaffold1038size36830.g10486.t1">
    <property type="protein sequence ID" value="PSAMB.scaffold1038size36830.g10486.t1"/>
    <property type="gene ID" value="PSAMB.scaffold1038size36830.g10486"/>
</dbReference>
<evidence type="ECO:0000313" key="3">
    <source>
        <dbReference type="WBParaSite" id="PSAMB.scaffold1038size36830.g10486.t1"/>
    </source>
</evidence>
<reference evidence="3" key="1">
    <citation type="submission" date="2022-11" db="UniProtKB">
        <authorList>
            <consortium name="WormBaseParasite"/>
        </authorList>
    </citation>
    <scope>IDENTIFICATION</scope>
</reference>
<feature type="transmembrane region" description="Helical" evidence="1">
    <location>
        <begin position="105"/>
        <end position="128"/>
    </location>
</feature>
<evidence type="ECO:0000313" key="2">
    <source>
        <dbReference type="Proteomes" id="UP000887566"/>
    </source>
</evidence>